<dbReference type="Proteomes" id="UP000249354">
    <property type="component" value="Unassembled WGS sequence"/>
</dbReference>
<reference evidence="2 3" key="2">
    <citation type="submission" date="2018-06" db="EMBL/GenBank/DDBJ databases">
        <title>Metagenomic assembly of (sub)arctic Cyanobacteria and their associated microbiome from non-axenic cultures.</title>
        <authorList>
            <person name="Baurain D."/>
        </authorList>
    </citation>
    <scope>NUCLEOTIDE SEQUENCE [LARGE SCALE GENOMIC DNA]</scope>
    <source>
        <strain evidence="2">ULC129bin1</strain>
    </source>
</reference>
<evidence type="ECO:0000313" key="3">
    <source>
        <dbReference type="Proteomes" id="UP000249354"/>
    </source>
</evidence>
<feature type="transmembrane region" description="Helical" evidence="1">
    <location>
        <begin position="6"/>
        <end position="30"/>
    </location>
</feature>
<keyword evidence="1" id="KW-1133">Transmembrane helix</keyword>
<keyword evidence="1" id="KW-0472">Membrane</keyword>
<comment type="caution">
    <text evidence="2">The sequence shown here is derived from an EMBL/GenBank/DDBJ whole genome shotgun (WGS) entry which is preliminary data.</text>
</comment>
<dbReference type="InterPro" id="IPR025067">
    <property type="entry name" value="DUF4079"/>
</dbReference>
<gene>
    <name evidence="2" type="ORF">DCF25_06630</name>
</gene>
<name>A0A2W4UM96_9CYAN</name>
<proteinExistence type="predicted"/>
<organism evidence="2 3">
    <name type="scientific">Leptolyngbya foveolarum</name>
    <dbReference type="NCBI Taxonomy" id="47253"/>
    <lineage>
        <taxon>Bacteria</taxon>
        <taxon>Bacillati</taxon>
        <taxon>Cyanobacteriota</taxon>
        <taxon>Cyanophyceae</taxon>
        <taxon>Leptolyngbyales</taxon>
        <taxon>Leptolyngbyaceae</taxon>
        <taxon>Leptolyngbya group</taxon>
        <taxon>Leptolyngbya</taxon>
    </lineage>
</organism>
<evidence type="ECO:0000256" key="1">
    <source>
        <dbReference type="SAM" id="Phobius"/>
    </source>
</evidence>
<dbReference type="Pfam" id="PF13301">
    <property type="entry name" value="DUF4079"/>
    <property type="match status" value="1"/>
</dbReference>
<protein>
    <submittedName>
        <fullName evidence="2">DUF4079 domain-containing protein</fullName>
    </submittedName>
</protein>
<feature type="transmembrane region" description="Helical" evidence="1">
    <location>
        <begin position="94"/>
        <end position="113"/>
    </location>
</feature>
<evidence type="ECO:0000313" key="2">
    <source>
        <dbReference type="EMBL" id="PZO20380.1"/>
    </source>
</evidence>
<dbReference type="EMBL" id="QBMC01000030">
    <property type="protein sequence ID" value="PZO20380.1"/>
    <property type="molecule type" value="Genomic_DNA"/>
</dbReference>
<dbReference type="PANTHER" id="PTHR34679">
    <property type="match status" value="1"/>
</dbReference>
<sequence length="152" mass="16937">METSDMSYWLYAIHPAWMWVVFVCTLYALYLGIQVRRTRTATGELKKALVKQRFGKRHYRLGALLLALMTTGSVGVLGIEYLNSGKLYVVPHTVVGLGMTVLMANAAALAPFMQQGKEWARYTHIAIALVITLLFGWQVITGVQVVFELANG</sequence>
<feature type="transmembrane region" description="Helical" evidence="1">
    <location>
        <begin position="61"/>
        <end position="82"/>
    </location>
</feature>
<feature type="transmembrane region" description="Helical" evidence="1">
    <location>
        <begin position="125"/>
        <end position="147"/>
    </location>
</feature>
<dbReference type="AlphaFoldDB" id="A0A2W4UM96"/>
<keyword evidence="1" id="KW-0812">Transmembrane</keyword>
<reference evidence="3" key="1">
    <citation type="submission" date="2018-04" db="EMBL/GenBank/DDBJ databases">
        <authorList>
            <person name="Cornet L."/>
        </authorList>
    </citation>
    <scope>NUCLEOTIDE SEQUENCE [LARGE SCALE GENOMIC DNA]</scope>
</reference>
<dbReference type="PANTHER" id="PTHR34679:SF2">
    <property type="entry name" value="OS02G0122500 PROTEIN"/>
    <property type="match status" value="1"/>
</dbReference>
<accession>A0A2W4UM96</accession>